<feature type="signal peptide" evidence="3">
    <location>
        <begin position="1"/>
        <end position="34"/>
    </location>
</feature>
<feature type="region of interest" description="Disordered" evidence="1">
    <location>
        <begin position="234"/>
        <end position="259"/>
    </location>
</feature>
<comment type="caution">
    <text evidence="4">The sequence shown here is derived from an EMBL/GenBank/DDBJ whole genome shotgun (WGS) entry which is preliminary data.</text>
</comment>
<organism evidence="4 5">
    <name type="scientific">Favolaschia claudopus</name>
    <dbReference type="NCBI Taxonomy" id="2862362"/>
    <lineage>
        <taxon>Eukaryota</taxon>
        <taxon>Fungi</taxon>
        <taxon>Dikarya</taxon>
        <taxon>Basidiomycota</taxon>
        <taxon>Agaricomycotina</taxon>
        <taxon>Agaricomycetes</taxon>
        <taxon>Agaricomycetidae</taxon>
        <taxon>Agaricales</taxon>
        <taxon>Marasmiineae</taxon>
        <taxon>Mycenaceae</taxon>
        <taxon>Favolaschia</taxon>
    </lineage>
</organism>
<proteinExistence type="predicted"/>
<feature type="compositionally biased region" description="Polar residues" evidence="1">
    <location>
        <begin position="202"/>
        <end position="215"/>
    </location>
</feature>
<evidence type="ECO:0000313" key="5">
    <source>
        <dbReference type="Proteomes" id="UP001362999"/>
    </source>
</evidence>
<dbReference type="AlphaFoldDB" id="A0AAW0DGP4"/>
<feature type="compositionally biased region" description="Low complexity" evidence="1">
    <location>
        <begin position="234"/>
        <end position="243"/>
    </location>
</feature>
<evidence type="ECO:0000256" key="1">
    <source>
        <dbReference type="SAM" id="MobiDB-lite"/>
    </source>
</evidence>
<feature type="transmembrane region" description="Helical" evidence="2">
    <location>
        <begin position="125"/>
        <end position="145"/>
    </location>
</feature>
<name>A0AAW0DGP4_9AGAR</name>
<feature type="region of interest" description="Disordered" evidence="1">
    <location>
        <begin position="168"/>
        <end position="215"/>
    </location>
</feature>
<keyword evidence="2" id="KW-1133">Transmembrane helix</keyword>
<evidence type="ECO:0000313" key="4">
    <source>
        <dbReference type="EMBL" id="KAK7050713.1"/>
    </source>
</evidence>
<evidence type="ECO:0000256" key="3">
    <source>
        <dbReference type="SAM" id="SignalP"/>
    </source>
</evidence>
<dbReference type="EMBL" id="JAWWNJ010000008">
    <property type="protein sequence ID" value="KAK7050713.1"/>
    <property type="molecule type" value="Genomic_DNA"/>
</dbReference>
<evidence type="ECO:0000256" key="2">
    <source>
        <dbReference type="SAM" id="Phobius"/>
    </source>
</evidence>
<dbReference type="Proteomes" id="UP001362999">
    <property type="component" value="Unassembled WGS sequence"/>
</dbReference>
<keyword evidence="2" id="KW-0812">Transmembrane</keyword>
<feature type="chain" id="PRO_5043911819" evidence="3">
    <location>
        <begin position="35"/>
        <end position="259"/>
    </location>
</feature>
<keyword evidence="2" id="KW-0472">Membrane</keyword>
<keyword evidence="5" id="KW-1185">Reference proteome</keyword>
<feature type="compositionally biased region" description="Basic and acidic residues" evidence="1">
    <location>
        <begin position="186"/>
        <end position="196"/>
    </location>
</feature>
<accession>A0AAW0DGP4</accession>
<sequence>MRGRFLLASRPSRCLSFKSLSISITLLCPLLASAFTCPATDKVGGALTKSDPGVDGAVVCTYTSGVCTFPSNGELDRLSSTSIQCPRVAVPDSGSASFSSGGNVVPTGGPFPEPNPAASHSARTIAIAVSISAFAVIAILAALLLRWRRQKRRQQALDEEYLTPERFIPGRPISPSHDLVGGYGNRDSKRGAEKTKTLVPSRPSSRNAGETDSFLSSRVERMEAQLQSLMTTTTATSTMMSTTGAPVTRVGEAPPQYSR</sequence>
<protein>
    <submittedName>
        <fullName evidence="4">Uncharacterized protein</fullName>
    </submittedName>
</protein>
<gene>
    <name evidence="4" type="ORF">R3P38DRAFT_3174191</name>
</gene>
<keyword evidence="3" id="KW-0732">Signal</keyword>
<reference evidence="4 5" key="1">
    <citation type="journal article" date="2024" name="J Genomics">
        <title>Draft genome sequencing and assembly of Favolaschia claudopus CIRM-BRFM 2984 isolated from oak limbs.</title>
        <authorList>
            <person name="Navarro D."/>
            <person name="Drula E."/>
            <person name="Chaduli D."/>
            <person name="Cazenave R."/>
            <person name="Ahrendt S."/>
            <person name="Wang J."/>
            <person name="Lipzen A."/>
            <person name="Daum C."/>
            <person name="Barry K."/>
            <person name="Grigoriev I.V."/>
            <person name="Favel A."/>
            <person name="Rosso M.N."/>
            <person name="Martin F."/>
        </authorList>
    </citation>
    <scope>NUCLEOTIDE SEQUENCE [LARGE SCALE GENOMIC DNA]</scope>
    <source>
        <strain evidence="4 5">CIRM-BRFM 2984</strain>
    </source>
</reference>